<sequence>MTIELAQEKNGFFASLSDSSPDQVRVRTRRSSSYPISRYDPFPIGPASSLSEDDLVDWNDPAIPEGEDIVVRKHANFLLIAKHLSCLVIVPCARRQPLVRNPIPPLLKDLFVVRDLLRGGPLFWSHFSPERVRAAVETHRSRFSLTIDDDMGMSFEDTPSPSVYATGQSSGRRLLDVEDDADPIIEDPVFCHGGWEVLVMLSRGSRMSDFSPADFRACRRLLSDLGLFCGYLFLFDPVEVFILFCH</sequence>
<proteinExistence type="predicted"/>
<reference evidence="1 2" key="1">
    <citation type="submission" date="2020-02" db="EMBL/GenBank/DDBJ databases">
        <authorList>
            <person name="Ma Q."/>
            <person name="Huang Y."/>
            <person name="Song X."/>
            <person name="Pei D."/>
        </authorList>
    </citation>
    <scope>NUCLEOTIDE SEQUENCE [LARGE SCALE GENOMIC DNA]</scope>
    <source>
        <strain evidence="1">Sxm20200214</strain>
        <tissue evidence="1">Leaf</tissue>
    </source>
</reference>
<evidence type="ECO:0000313" key="2">
    <source>
        <dbReference type="Proteomes" id="UP000886595"/>
    </source>
</evidence>
<name>A0A8X7TND6_BRACI</name>
<accession>A0A8X7TND6</accession>
<dbReference type="Proteomes" id="UP000886595">
    <property type="component" value="Unassembled WGS sequence"/>
</dbReference>
<keyword evidence="2" id="KW-1185">Reference proteome</keyword>
<comment type="caution">
    <text evidence="1">The sequence shown here is derived from an EMBL/GenBank/DDBJ whole genome shotgun (WGS) entry which is preliminary data.</text>
</comment>
<protein>
    <submittedName>
        <fullName evidence="1">Uncharacterized protein</fullName>
    </submittedName>
</protein>
<dbReference type="OrthoDB" id="10514626at2759"/>
<dbReference type="AlphaFoldDB" id="A0A8X7TND6"/>
<dbReference type="EMBL" id="JAAMPC010000017">
    <property type="protein sequence ID" value="KAG2246381.1"/>
    <property type="molecule type" value="Genomic_DNA"/>
</dbReference>
<evidence type="ECO:0000313" key="1">
    <source>
        <dbReference type="EMBL" id="KAG2246381.1"/>
    </source>
</evidence>
<organism evidence="1 2">
    <name type="scientific">Brassica carinata</name>
    <name type="common">Ethiopian mustard</name>
    <name type="synonym">Abyssinian cabbage</name>
    <dbReference type="NCBI Taxonomy" id="52824"/>
    <lineage>
        <taxon>Eukaryota</taxon>
        <taxon>Viridiplantae</taxon>
        <taxon>Streptophyta</taxon>
        <taxon>Embryophyta</taxon>
        <taxon>Tracheophyta</taxon>
        <taxon>Spermatophyta</taxon>
        <taxon>Magnoliopsida</taxon>
        <taxon>eudicotyledons</taxon>
        <taxon>Gunneridae</taxon>
        <taxon>Pentapetalae</taxon>
        <taxon>rosids</taxon>
        <taxon>malvids</taxon>
        <taxon>Brassicales</taxon>
        <taxon>Brassicaceae</taxon>
        <taxon>Brassiceae</taxon>
        <taxon>Brassica</taxon>
    </lineage>
</organism>
<gene>
    <name evidence="1" type="ORF">Bca52824_086009</name>
</gene>